<dbReference type="EMBL" id="STGJ01000011">
    <property type="protein sequence ID" value="TIC81377.1"/>
    <property type="molecule type" value="Genomic_DNA"/>
</dbReference>
<keyword evidence="4" id="KW-1185">Reference proteome</keyword>
<dbReference type="Proteomes" id="UP000308891">
    <property type="component" value="Unassembled WGS sequence"/>
</dbReference>
<comment type="caution">
    <text evidence="3">The sequence shown here is derived from an EMBL/GenBank/DDBJ whole genome shotgun (WGS) entry which is preliminary data.</text>
</comment>
<protein>
    <submittedName>
        <fullName evidence="3">Short chain dehydrogenase</fullName>
    </submittedName>
</protein>
<gene>
    <name evidence="3" type="ORF">E5K04_10680</name>
</gene>
<dbReference type="SUPFAM" id="SSF51735">
    <property type="entry name" value="NAD(P)-binding Rossmann-fold domains"/>
    <property type="match status" value="1"/>
</dbReference>
<dbReference type="InterPro" id="IPR036291">
    <property type="entry name" value="NAD(P)-bd_dom_sf"/>
</dbReference>
<dbReference type="NCBIfam" id="NF005754">
    <property type="entry name" value="PRK07578.1"/>
    <property type="match status" value="1"/>
</dbReference>
<dbReference type="Gene3D" id="3.40.50.720">
    <property type="entry name" value="NAD(P)-binding Rossmann-like Domain"/>
    <property type="match status" value="1"/>
</dbReference>
<accession>A0A4T0URM8</accession>
<dbReference type="OrthoDB" id="9787486at2"/>
<dbReference type="InterPro" id="IPR051122">
    <property type="entry name" value="SDR_DHRS6-like"/>
</dbReference>
<dbReference type="RefSeq" id="WP_136553861.1">
    <property type="nucleotide sequence ID" value="NZ_STGJ01000011.1"/>
</dbReference>
<dbReference type="GO" id="GO:0016491">
    <property type="term" value="F:oxidoreductase activity"/>
    <property type="evidence" value="ECO:0007669"/>
    <property type="project" value="UniProtKB-KW"/>
</dbReference>
<dbReference type="AlphaFoldDB" id="A0A4T0URM8"/>
<evidence type="ECO:0000256" key="1">
    <source>
        <dbReference type="ARBA" id="ARBA00006484"/>
    </source>
</evidence>
<proteinExistence type="inferred from homology"/>
<dbReference type="CDD" id="cd11731">
    <property type="entry name" value="Lin1944_like_SDR_c"/>
    <property type="match status" value="1"/>
</dbReference>
<organism evidence="3 4">
    <name type="scientific">Crenobacter intestini</name>
    <dbReference type="NCBI Taxonomy" id="2563443"/>
    <lineage>
        <taxon>Bacteria</taxon>
        <taxon>Pseudomonadati</taxon>
        <taxon>Pseudomonadota</taxon>
        <taxon>Betaproteobacteria</taxon>
        <taxon>Neisseriales</taxon>
        <taxon>Neisseriaceae</taxon>
        <taxon>Crenobacter</taxon>
    </lineage>
</organism>
<reference evidence="3 4" key="1">
    <citation type="submission" date="2019-04" db="EMBL/GenBank/DDBJ databases">
        <title>Crenobacter sp. nov.</title>
        <authorList>
            <person name="Shi S."/>
        </authorList>
    </citation>
    <scope>NUCLEOTIDE SEQUENCE [LARGE SCALE GENOMIC DNA]</scope>
    <source>
        <strain evidence="3 4">GY 70310</strain>
    </source>
</reference>
<dbReference type="PANTHER" id="PTHR43477:SF1">
    <property type="entry name" value="DIHYDROANTICAPSIN 7-DEHYDROGENASE"/>
    <property type="match status" value="1"/>
</dbReference>
<evidence type="ECO:0000313" key="3">
    <source>
        <dbReference type="EMBL" id="TIC81377.1"/>
    </source>
</evidence>
<evidence type="ECO:0000313" key="4">
    <source>
        <dbReference type="Proteomes" id="UP000308891"/>
    </source>
</evidence>
<dbReference type="Pfam" id="PF13561">
    <property type="entry name" value="adh_short_C2"/>
    <property type="match status" value="1"/>
</dbReference>
<dbReference type="PRINTS" id="PR00081">
    <property type="entry name" value="GDHRDH"/>
</dbReference>
<dbReference type="PANTHER" id="PTHR43477">
    <property type="entry name" value="DIHYDROANTICAPSIN 7-DEHYDROGENASE"/>
    <property type="match status" value="1"/>
</dbReference>
<keyword evidence="2" id="KW-0560">Oxidoreductase</keyword>
<comment type="similarity">
    <text evidence="1">Belongs to the short-chain dehydrogenases/reductases (SDR) family.</text>
</comment>
<name>A0A4T0URM8_9NEIS</name>
<evidence type="ECO:0000256" key="2">
    <source>
        <dbReference type="ARBA" id="ARBA00023002"/>
    </source>
</evidence>
<dbReference type="InterPro" id="IPR002347">
    <property type="entry name" value="SDR_fam"/>
</dbReference>
<sequence length="199" mass="20509">MQRILIIGASGLIGREVCRQLPGQVELIEAGMSKSPYQVDISDAASLGALLGNLGRVDGMVCVAGMARFKPWAELDADDWAFTLANKLMGQVNLVRLGAAHLNDGGAITLTSGLLAQHPIPGSAAVSTVNAAIEAFVRAAALELGPRVRVNAVSPGWIAETLTSMGLDPSPGLSAAEVARIYIEQLTHGASGSVAVASR</sequence>